<feature type="coiled-coil region" evidence="1">
    <location>
        <begin position="61"/>
        <end position="95"/>
    </location>
</feature>
<gene>
    <name evidence="2" type="ORF">E3N88_31677</name>
</gene>
<proteinExistence type="predicted"/>
<dbReference type="Proteomes" id="UP000326396">
    <property type="component" value="Linkage Group LG6"/>
</dbReference>
<comment type="caution">
    <text evidence="2">The sequence shown here is derived from an EMBL/GenBank/DDBJ whole genome shotgun (WGS) entry which is preliminary data.</text>
</comment>
<dbReference type="EMBL" id="SZYD01000016">
    <property type="protein sequence ID" value="KAD3336158.1"/>
    <property type="molecule type" value="Genomic_DNA"/>
</dbReference>
<accession>A0A5N6M8Y7</accession>
<protein>
    <submittedName>
        <fullName evidence="2">Uncharacterized protein</fullName>
    </submittedName>
</protein>
<keyword evidence="3" id="KW-1185">Reference proteome</keyword>
<evidence type="ECO:0000313" key="3">
    <source>
        <dbReference type="Proteomes" id="UP000326396"/>
    </source>
</evidence>
<evidence type="ECO:0000256" key="1">
    <source>
        <dbReference type="SAM" id="Coils"/>
    </source>
</evidence>
<organism evidence="2 3">
    <name type="scientific">Mikania micrantha</name>
    <name type="common">bitter vine</name>
    <dbReference type="NCBI Taxonomy" id="192012"/>
    <lineage>
        <taxon>Eukaryota</taxon>
        <taxon>Viridiplantae</taxon>
        <taxon>Streptophyta</taxon>
        <taxon>Embryophyta</taxon>
        <taxon>Tracheophyta</taxon>
        <taxon>Spermatophyta</taxon>
        <taxon>Magnoliopsida</taxon>
        <taxon>eudicotyledons</taxon>
        <taxon>Gunneridae</taxon>
        <taxon>Pentapetalae</taxon>
        <taxon>asterids</taxon>
        <taxon>campanulids</taxon>
        <taxon>Asterales</taxon>
        <taxon>Asteraceae</taxon>
        <taxon>Asteroideae</taxon>
        <taxon>Heliantheae alliance</taxon>
        <taxon>Eupatorieae</taxon>
        <taxon>Mikania</taxon>
    </lineage>
</organism>
<evidence type="ECO:0000313" key="2">
    <source>
        <dbReference type="EMBL" id="KAD3336158.1"/>
    </source>
</evidence>
<name>A0A5N6M8Y7_9ASTR</name>
<dbReference type="AlphaFoldDB" id="A0A5N6M8Y7"/>
<keyword evidence="1" id="KW-0175">Coiled coil</keyword>
<reference evidence="2 3" key="1">
    <citation type="submission" date="2019-05" db="EMBL/GenBank/DDBJ databases">
        <title>Mikania micrantha, genome provides insights into the molecular mechanism of rapid growth.</title>
        <authorList>
            <person name="Liu B."/>
        </authorList>
    </citation>
    <scope>NUCLEOTIDE SEQUENCE [LARGE SCALE GENOMIC DNA]</scope>
    <source>
        <strain evidence="2">NLD-2019</strain>
        <tissue evidence="2">Leaf</tissue>
    </source>
</reference>
<sequence>MKNPISRSFQMIDESQIAFVRSTNPNAAADEFQIAMVSPGVTRRVNFYYDIILSVYYHLQIHNLEVQIEAERRSKLELEEEIRKERQERLEMQLQMKEFLKFMQRPDG</sequence>